<dbReference type="AlphaFoldDB" id="A0A3Q3FUE6"/>
<dbReference type="InParanoid" id="A0A3Q3FUE6"/>
<evidence type="ECO:0000256" key="5">
    <source>
        <dbReference type="ARBA" id="ARBA00022702"/>
    </source>
</evidence>
<reference evidence="9" key="1">
    <citation type="submission" date="2025-08" db="UniProtKB">
        <authorList>
            <consortium name="Ensembl"/>
        </authorList>
    </citation>
    <scope>IDENTIFICATION</scope>
</reference>
<protein>
    <recommendedName>
        <fullName evidence="8">CTCK domain-containing protein</fullName>
    </recommendedName>
</protein>
<dbReference type="InterPro" id="IPR006207">
    <property type="entry name" value="Cys_knot_C"/>
</dbReference>
<accession>A0A3Q3FUE6</accession>
<dbReference type="Proteomes" id="UP000261660">
    <property type="component" value="Unplaced"/>
</dbReference>
<dbReference type="PROSITE" id="PS00261">
    <property type="entry name" value="GLYCO_HORMONE_BETA_1"/>
    <property type="match status" value="1"/>
</dbReference>
<dbReference type="Gene3D" id="2.10.90.10">
    <property type="entry name" value="Cystine-knot cytokines"/>
    <property type="match status" value="1"/>
</dbReference>
<keyword evidence="4" id="KW-0964">Secreted</keyword>
<dbReference type="GeneTree" id="ENSGT00940000177138"/>
<organism evidence="9 10">
    <name type="scientific">Labrus bergylta</name>
    <name type="common">ballan wrasse</name>
    <dbReference type="NCBI Taxonomy" id="56723"/>
    <lineage>
        <taxon>Eukaryota</taxon>
        <taxon>Metazoa</taxon>
        <taxon>Chordata</taxon>
        <taxon>Craniata</taxon>
        <taxon>Vertebrata</taxon>
        <taxon>Euteleostomi</taxon>
        <taxon>Actinopterygii</taxon>
        <taxon>Neopterygii</taxon>
        <taxon>Teleostei</taxon>
        <taxon>Neoteleostei</taxon>
        <taxon>Acanthomorphata</taxon>
        <taxon>Eupercaria</taxon>
        <taxon>Labriformes</taxon>
        <taxon>Labridae</taxon>
        <taxon>Labrus</taxon>
    </lineage>
</organism>
<evidence type="ECO:0000256" key="6">
    <source>
        <dbReference type="ARBA" id="ARBA00023157"/>
    </source>
</evidence>
<dbReference type="GO" id="GO:0005179">
    <property type="term" value="F:hormone activity"/>
    <property type="evidence" value="ECO:0007669"/>
    <property type="project" value="UniProtKB-KW"/>
</dbReference>
<dbReference type="InterPro" id="IPR006208">
    <property type="entry name" value="Glyco_hormone_CN"/>
</dbReference>
<comment type="function">
    <text evidence="1">Involved in gametogenesis and steroidogenesis.</text>
</comment>
<sequence length="115" mass="12851">MKWKLFCLTGTLRSICEVLSKQEVIKVKDCKSPGPVNMTYCAGHCGSMYSAADNAMMRQCECCQEARTSEARAELECADGTTIQHRFTKVESCLCNRAECEGGTTNVPARCRRRR</sequence>
<keyword evidence="5" id="KW-0372">Hormone</keyword>
<reference evidence="9" key="2">
    <citation type="submission" date="2025-09" db="UniProtKB">
        <authorList>
            <consortium name="Ensembl"/>
        </authorList>
    </citation>
    <scope>IDENTIFICATION</scope>
</reference>
<dbReference type="SMART" id="SM00041">
    <property type="entry name" value="CT"/>
    <property type="match status" value="1"/>
</dbReference>
<keyword evidence="6" id="KW-1015">Disulfide bond</keyword>
<keyword evidence="10" id="KW-1185">Reference proteome</keyword>
<proteinExistence type="predicted"/>
<dbReference type="Pfam" id="PF00007">
    <property type="entry name" value="Cys_knot"/>
    <property type="match status" value="1"/>
</dbReference>
<dbReference type="PROSITE" id="PS01225">
    <property type="entry name" value="CTCK_2"/>
    <property type="match status" value="1"/>
</dbReference>
<dbReference type="InterPro" id="IPR029034">
    <property type="entry name" value="Cystine-knot_cytokine"/>
</dbReference>
<evidence type="ECO:0000313" key="10">
    <source>
        <dbReference type="Proteomes" id="UP000261660"/>
    </source>
</evidence>
<evidence type="ECO:0000256" key="2">
    <source>
        <dbReference type="ARBA" id="ARBA00004613"/>
    </source>
</evidence>
<evidence type="ECO:0000256" key="3">
    <source>
        <dbReference type="ARBA" id="ARBA00011870"/>
    </source>
</evidence>
<evidence type="ECO:0000256" key="4">
    <source>
        <dbReference type="ARBA" id="ARBA00022525"/>
    </source>
</evidence>
<comment type="subunit">
    <text evidence="3">Heterodimer of an alpha and a beta chain.</text>
</comment>
<dbReference type="InterPro" id="IPR018245">
    <property type="entry name" value="Gonadotropin_bsu_CS"/>
</dbReference>
<dbReference type="Ensembl" id="ENSLBET00000025470.1">
    <property type="protein sequence ID" value="ENSLBEP00000024216.1"/>
    <property type="gene ID" value="ENSLBEG00000018562.1"/>
</dbReference>
<evidence type="ECO:0000256" key="7">
    <source>
        <dbReference type="PROSITE-ProRule" id="PRU00039"/>
    </source>
</evidence>
<evidence type="ECO:0000313" key="9">
    <source>
        <dbReference type="Ensembl" id="ENSLBEP00000024216.1"/>
    </source>
</evidence>
<evidence type="ECO:0000256" key="1">
    <source>
        <dbReference type="ARBA" id="ARBA00003920"/>
    </source>
</evidence>
<dbReference type="PROSITE" id="PS01185">
    <property type="entry name" value="CTCK_1"/>
    <property type="match status" value="1"/>
</dbReference>
<feature type="domain" description="CTCK" evidence="8">
    <location>
        <begin position="16"/>
        <end position="101"/>
    </location>
</feature>
<comment type="caution">
    <text evidence="7">Lacks conserved residue(s) required for the propagation of feature annotation.</text>
</comment>
<comment type="subcellular location">
    <subcellularLocation>
        <location evidence="2">Secreted</location>
    </subcellularLocation>
</comment>
<dbReference type="STRING" id="56723.ENSLBEP00000024216"/>
<name>A0A3Q3FUE6_9LABR</name>
<dbReference type="GO" id="GO:0005576">
    <property type="term" value="C:extracellular region"/>
    <property type="evidence" value="ECO:0007669"/>
    <property type="project" value="UniProtKB-SubCell"/>
</dbReference>
<evidence type="ECO:0000259" key="8">
    <source>
        <dbReference type="PROSITE" id="PS01225"/>
    </source>
</evidence>